<keyword evidence="1" id="KW-0812">Transmembrane</keyword>
<dbReference type="InterPro" id="IPR018392">
    <property type="entry name" value="LysM"/>
</dbReference>
<dbReference type="PROSITE" id="PS51782">
    <property type="entry name" value="LYSM"/>
    <property type="match status" value="2"/>
</dbReference>
<dbReference type="SMART" id="SM00257">
    <property type="entry name" value="LysM"/>
    <property type="match status" value="2"/>
</dbReference>
<keyword evidence="1" id="KW-1133">Transmembrane helix</keyword>
<dbReference type="InterPro" id="IPR036779">
    <property type="entry name" value="LysM_dom_sf"/>
</dbReference>
<dbReference type="Pfam" id="PF01476">
    <property type="entry name" value="LysM"/>
    <property type="match status" value="2"/>
</dbReference>
<feature type="transmembrane region" description="Helical" evidence="1">
    <location>
        <begin position="20"/>
        <end position="39"/>
    </location>
</feature>
<feature type="domain" description="LysM" evidence="2">
    <location>
        <begin position="147"/>
        <end position="196"/>
    </location>
</feature>
<dbReference type="EMBL" id="MHCJ01000003">
    <property type="protein sequence ID" value="OGY18411.1"/>
    <property type="molecule type" value="Genomic_DNA"/>
</dbReference>
<keyword evidence="1" id="KW-0472">Membrane</keyword>
<reference evidence="3 4" key="1">
    <citation type="journal article" date="2016" name="Nat. Commun.">
        <title>Thousands of microbial genomes shed light on interconnected biogeochemical processes in an aquifer system.</title>
        <authorList>
            <person name="Anantharaman K."/>
            <person name="Brown C.T."/>
            <person name="Hug L.A."/>
            <person name="Sharon I."/>
            <person name="Castelle C.J."/>
            <person name="Probst A.J."/>
            <person name="Thomas B.C."/>
            <person name="Singh A."/>
            <person name="Wilkins M.J."/>
            <person name="Karaoz U."/>
            <person name="Brodie E.L."/>
            <person name="Williams K.H."/>
            <person name="Hubbard S.S."/>
            <person name="Banfield J.F."/>
        </authorList>
    </citation>
    <scope>NUCLEOTIDE SEQUENCE [LARGE SCALE GENOMIC DNA]</scope>
</reference>
<gene>
    <name evidence="3" type="ORF">A2786_02830</name>
</gene>
<name>A0A1G1VSN2_9BACT</name>
<dbReference type="AlphaFoldDB" id="A0A1G1VSN2"/>
<sequence>MEDVLKTWLKRLKLNESTISMFLGVLVVAVAGILVYNYFSRVEKPEEKASQETPEQYQLEVVEEEGKMVPQGLPVEHIVSPLEHLWGISEKYYGTGYNWVDIAKANNLSDPGLIYPEQKLTIPRSEVKVISKSASTLSTSLEPITSDSYTVVRGDSLWKIAVRAYQDGYAWPKIFAENKNLIKDPGLIEADWELKIPR</sequence>
<evidence type="ECO:0000256" key="1">
    <source>
        <dbReference type="SAM" id="Phobius"/>
    </source>
</evidence>
<organism evidence="3 4">
    <name type="scientific">Candidatus Chisholmbacteria bacterium RIFCSPHIGHO2_01_FULL_52_32</name>
    <dbReference type="NCBI Taxonomy" id="1797591"/>
    <lineage>
        <taxon>Bacteria</taxon>
        <taxon>Candidatus Chisholmiibacteriota</taxon>
    </lineage>
</organism>
<accession>A0A1G1VSN2</accession>
<dbReference type="PANTHER" id="PTHR34700:SF4">
    <property type="entry name" value="PHAGE-LIKE ELEMENT PBSX PROTEIN XKDP"/>
    <property type="match status" value="1"/>
</dbReference>
<evidence type="ECO:0000259" key="2">
    <source>
        <dbReference type="PROSITE" id="PS51782"/>
    </source>
</evidence>
<dbReference type="CDD" id="cd00118">
    <property type="entry name" value="LysM"/>
    <property type="match status" value="2"/>
</dbReference>
<proteinExistence type="predicted"/>
<dbReference type="InterPro" id="IPR052196">
    <property type="entry name" value="Bact_Kbp"/>
</dbReference>
<dbReference type="Proteomes" id="UP000179233">
    <property type="component" value="Unassembled WGS sequence"/>
</dbReference>
<comment type="caution">
    <text evidence="3">The sequence shown here is derived from an EMBL/GenBank/DDBJ whole genome shotgun (WGS) entry which is preliminary data.</text>
</comment>
<dbReference type="Gene3D" id="3.10.350.10">
    <property type="entry name" value="LysM domain"/>
    <property type="match status" value="2"/>
</dbReference>
<protein>
    <recommendedName>
        <fullName evidence="2">LysM domain-containing protein</fullName>
    </recommendedName>
</protein>
<dbReference type="SUPFAM" id="SSF54106">
    <property type="entry name" value="LysM domain"/>
    <property type="match status" value="2"/>
</dbReference>
<evidence type="ECO:0000313" key="3">
    <source>
        <dbReference type="EMBL" id="OGY18411.1"/>
    </source>
</evidence>
<evidence type="ECO:0000313" key="4">
    <source>
        <dbReference type="Proteomes" id="UP000179233"/>
    </source>
</evidence>
<dbReference type="PANTHER" id="PTHR34700">
    <property type="entry name" value="POTASSIUM BINDING PROTEIN KBP"/>
    <property type="match status" value="1"/>
</dbReference>
<feature type="domain" description="LysM" evidence="2">
    <location>
        <begin position="75"/>
        <end position="122"/>
    </location>
</feature>